<dbReference type="AlphaFoldDB" id="A0AAE3M307"/>
<accession>A0AAE3M307</accession>
<dbReference type="Proteomes" id="UP001209229">
    <property type="component" value="Unassembled WGS sequence"/>
</dbReference>
<organism evidence="1 2">
    <name type="scientific">Plebeiibacterium sediminum</name>
    <dbReference type="NCBI Taxonomy" id="2992112"/>
    <lineage>
        <taxon>Bacteria</taxon>
        <taxon>Pseudomonadati</taxon>
        <taxon>Bacteroidota</taxon>
        <taxon>Bacteroidia</taxon>
        <taxon>Marinilabiliales</taxon>
        <taxon>Marinilabiliaceae</taxon>
        <taxon>Plebeiibacterium</taxon>
    </lineage>
</organism>
<gene>
    <name evidence="1" type="ORF">OM075_05390</name>
</gene>
<comment type="caution">
    <text evidence="1">The sequence shown here is derived from an EMBL/GenBank/DDBJ whole genome shotgun (WGS) entry which is preliminary data.</text>
</comment>
<dbReference type="RefSeq" id="WP_301189460.1">
    <property type="nucleotide sequence ID" value="NZ_JAPDPJ010000007.1"/>
</dbReference>
<protein>
    <submittedName>
        <fullName evidence="1">Uncharacterized protein</fullName>
    </submittedName>
</protein>
<keyword evidence="2" id="KW-1185">Reference proteome</keyword>
<name>A0AAE3M307_9BACT</name>
<proteinExistence type="predicted"/>
<dbReference type="EMBL" id="JAPDPJ010000007">
    <property type="protein sequence ID" value="MCW3785889.1"/>
    <property type="molecule type" value="Genomic_DNA"/>
</dbReference>
<reference evidence="1" key="1">
    <citation type="submission" date="2022-10" db="EMBL/GenBank/DDBJ databases">
        <authorList>
            <person name="Yu W.X."/>
        </authorList>
    </citation>
    <scope>NUCLEOTIDE SEQUENCE</scope>
    <source>
        <strain evidence="1">AAT</strain>
    </source>
</reference>
<sequence>MTSTEILNKIRQIQVNNDRRYFAKGIFPSYRKNPLLRKSIPDDNIFFSASIAYIINSLNTHFTENEKEIAAYIINDIKPNFQDYTNKPERNSYNFWQKKPGKHFPNGILYSKLDKFVLPDDIDTTSLVQLCLQPAYPDAFKTKQTITQHANSVKNYIKNGHENLKHLKAYSTWFGEKMPIEFDVCVLSNLFLWVNNNNFELNENDFESLKLIEITILNSLYFKSAFKSSPEYPNTCIILYHISRLISSTKYLGHCKQKLINDINLALQKTATPYEYLLLTTSLYKLNCIPQNKSEINISPEIISHWWFTAGMLSAFGNSFIQKLAPMSLFHYRFYCPAFNLAIFLEYKILTYIHRK</sequence>
<evidence type="ECO:0000313" key="1">
    <source>
        <dbReference type="EMBL" id="MCW3785889.1"/>
    </source>
</evidence>
<evidence type="ECO:0000313" key="2">
    <source>
        <dbReference type="Proteomes" id="UP001209229"/>
    </source>
</evidence>